<dbReference type="Proteomes" id="UP001070352">
    <property type="component" value="Unassembled WGS sequence"/>
</dbReference>
<gene>
    <name evidence="1" type="ORF">MOC45_21015</name>
</gene>
<evidence type="ECO:0000313" key="1">
    <source>
        <dbReference type="EMBL" id="MCY8123029.1"/>
    </source>
</evidence>
<sequence>MSAEKIKCSCCGKEQNANQYYISESPFNSATGKLSVCK</sequence>
<proteinExistence type="predicted"/>
<comment type="caution">
    <text evidence="1">The sequence shown here is derived from an EMBL/GenBank/DDBJ whole genome shotgun (WGS) entry which is preliminary data.</text>
</comment>
<accession>A0A9Q4DSA4</accession>
<reference evidence="1" key="1">
    <citation type="submission" date="2022-02" db="EMBL/GenBank/DDBJ databases">
        <title>Crop Bioprotection Bacillus Genome Sequencing.</title>
        <authorList>
            <person name="Dunlap C."/>
        </authorList>
    </citation>
    <scope>NUCLEOTIDE SEQUENCE</scope>
    <source>
        <strain evidence="1">M18B4</strain>
    </source>
</reference>
<organism evidence="1 2">
    <name type="scientific">Bacillus spizizenii</name>
    <name type="common">Bacillus subtilis subsp. spizizenii</name>
    <dbReference type="NCBI Taxonomy" id="96241"/>
    <lineage>
        <taxon>Bacteria</taxon>
        <taxon>Bacillati</taxon>
        <taxon>Bacillota</taxon>
        <taxon>Bacilli</taxon>
        <taxon>Bacillales</taxon>
        <taxon>Bacillaceae</taxon>
        <taxon>Bacillus</taxon>
    </lineage>
</organism>
<dbReference type="AlphaFoldDB" id="A0A9Q4DSA4"/>
<name>A0A9Q4DSA4_BACSC</name>
<protein>
    <submittedName>
        <fullName evidence="1">Uncharacterized protein</fullName>
    </submittedName>
</protein>
<evidence type="ECO:0000313" key="2">
    <source>
        <dbReference type="Proteomes" id="UP001070352"/>
    </source>
</evidence>
<dbReference type="EMBL" id="JALANJ010000051">
    <property type="protein sequence ID" value="MCY8123029.1"/>
    <property type="molecule type" value="Genomic_DNA"/>
</dbReference>
<feature type="non-terminal residue" evidence="1">
    <location>
        <position position="38"/>
    </location>
</feature>